<feature type="compositionally biased region" description="Low complexity" evidence="1">
    <location>
        <begin position="171"/>
        <end position="182"/>
    </location>
</feature>
<accession>A0ABV1LZ49</accession>
<feature type="region of interest" description="Disordered" evidence="1">
    <location>
        <begin position="267"/>
        <end position="297"/>
    </location>
</feature>
<dbReference type="RefSeq" id="WP_349545616.1">
    <property type="nucleotide sequence ID" value="NZ_JAOALG010000002.1"/>
</dbReference>
<evidence type="ECO:0000313" key="4">
    <source>
        <dbReference type="Proteomes" id="UP001469089"/>
    </source>
</evidence>
<keyword evidence="2" id="KW-0812">Transmembrane</keyword>
<comment type="caution">
    <text evidence="3">The sequence shown here is derived from an EMBL/GenBank/DDBJ whole genome shotgun (WGS) entry which is preliminary data.</text>
</comment>
<feature type="compositionally biased region" description="Polar residues" evidence="1">
    <location>
        <begin position="22"/>
        <end position="32"/>
    </location>
</feature>
<feature type="region of interest" description="Disordered" evidence="1">
    <location>
        <begin position="401"/>
        <end position="435"/>
    </location>
</feature>
<feature type="region of interest" description="Disordered" evidence="1">
    <location>
        <begin position="204"/>
        <end position="227"/>
    </location>
</feature>
<evidence type="ECO:0000313" key="3">
    <source>
        <dbReference type="EMBL" id="MEQ5844076.1"/>
    </source>
</evidence>
<feature type="transmembrane region" description="Helical" evidence="2">
    <location>
        <begin position="337"/>
        <end position="361"/>
    </location>
</feature>
<protein>
    <recommendedName>
        <fullName evidence="5">Cell wall surface anchor family protein</fullName>
    </recommendedName>
</protein>
<feature type="compositionally biased region" description="Low complexity" evidence="1">
    <location>
        <begin position="267"/>
        <end position="280"/>
    </location>
</feature>
<sequence length="435" mass="44457">MAADSADPHASPTTRRRRSDATKPQASSVSTETENKLARAAQSAQRLAQLSDVPRDDSTLDLFPDDPTRATLQAMNIDVRQGTLSGFELPEVVLAAIGVPDSAQAVASGTDTKAVRRVTRSAKSDDTPEAVSGELAGQWNDASASSSVGELATNVNTNTASGTQPAAEADVPQPVVASAEPAASGEAAQVTAVASVARSVAALRQSPDDATVSSSGTTSGSKPAIPPQRFAATFAKAASASREAGAAVSASTEASAADAAASSTHAVSTASASTPPTSSTFRAIPPAATPIQHDTPRATPELDRARATAFADTVDALYGVIADQRRAATDHSRRMKWMLSIVVGALLVTVAIGIAQTLLLMRLARNTTLQQQRIEQMMLTQQATLATLLDTDSATVPVPAAAAPAPAAAQPRPAAPARHPSKAQHGHKSKTANAH</sequence>
<feature type="compositionally biased region" description="Low complexity" evidence="1">
    <location>
        <begin position="38"/>
        <end position="51"/>
    </location>
</feature>
<reference evidence="3 4" key="1">
    <citation type="journal article" date="2024" name="Chem. Sci.">
        <title>Discovery of a lagriamide polyketide by integrated genome mining, isotopic labeling, and untargeted metabolomics.</title>
        <authorList>
            <person name="Fergusson C.H."/>
            <person name="Saulog J."/>
            <person name="Paulo B.S."/>
            <person name="Wilson D.M."/>
            <person name="Liu D.Y."/>
            <person name="Morehouse N.J."/>
            <person name="Waterworth S."/>
            <person name="Barkei J."/>
            <person name="Gray C.A."/>
            <person name="Kwan J.C."/>
            <person name="Eustaquio A.S."/>
            <person name="Linington R.G."/>
        </authorList>
    </citation>
    <scope>NUCLEOTIDE SEQUENCE [LARGE SCALE GENOMIC DNA]</scope>
    <source>
        <strain evidence="3 4">RL17-338-BIF-B</strain>
    </source>
</reference>
<proteinExistence type="predicted"/>
<feature type="region of interest" description="Disordered" evidence="1">
    <location>
        <begin position="1"/>
        <end position="65"/>
    </location>
</feature>
<keyword evidence="4" id="KW-1185">Reference proteome</keyword>
<organism evidence="3 4">
    <name type="scientific">Paraburkholderia acidicola</name>
    <dbReference type="NCBI Taxonomy" id="1912599"/>
    <lineage>
        <taxon>Bacteria</taxon>
        <taxon>Pseudomonadati</taxon>
        <taxon>Pseudomonadota</taxon>
        <taxon>Betaproteobacteria</taxon>
        <taxon>Burkholderiales</taxon>
        <taxon>Burkholderiaceae</taxon>
        <taxon>Paraburkholderia</taxon>
    </lineage>
</organism>
<gene>
    <name evidence="3" type="ORF">N0A02_31945</name>
</gene>
<keyword evidence="2" id="KW-1133">Transmembrane helix</keyword>
<dbReference type="Proteomes" id="UP001469089">
    <property type="component" value="Unassembled WGS sequence"/>
</dbReference>
<keyword evidence="2" id="KW-0472">Membrane</keyword>
<feature type="compositionally biased region" description="Polar residues" evidence="1">
    <location>
        <begin position="140"/>
        <end position="164"/>
    </location>
</feature>
<dbReference type="EMBL" id="JAOALG010000002">
    <property type="protein sequence ID" value="MEQ5844076.1"/>
    <property type="molecule type" value="Genomic_DNA"/>
</dbReference>
<evidence type="ECO:0000256" key="1">
    <source>
        <dbReference type="SAM" id="MobiDB-lite"/>
    </source>
</evidence>
<name>A0ABV1LZ49_9BURK</name>
<feature type="compositionally biased region" description="Low complexity" evidence="1">
    <location>
        <begin position="401"/>
        <end position="418"/>
    </location>
</feature>
<feature type="compositionally biased region" description="Basic residues" evidence="1">
    <location>
        <begin position="419"/>
        <end position="435"/>
    </location>
</feature>
<feature type="region of interest" description="Disordered" evidence="1">
    <location>
        <begin position="120"/>
        <end position="182"/>
    </location>
</feature>
<evidence type="ECO:0000256" key="2">
    <source>
        <dbReference type="SAM" id="Phobius"/>
    </source>
</evidence>
<evidence type="ECO:0008006" key="5">
    <source>
        <dbReference type="Google" id="ProtNLM"/>
    </source>
</evidence>